<organism evidence="2 3">
    <name type="scientific">Luteimonas flava</name>
    <dbReference type="NCBI Taxonomy" id="3115822"/>
    <lineage>
        <taxon>Bacteria</taxon>
        <taxon>Pseudomonadati</taxon>
        <taxon>Pseudomonadota</taxon>
        <taxon>Gammaproteobacteria</taxon>
        <taxon>Lysobacterales</taxon>
        <taxon>Lysobacteraceae</taxon>
        <taxon>Luteimonas</taxon>
    </lineage>
</organism>
<evidence type="ECO:0000313" key="2">
    <source>
        <dbReference type="EMBL" id="MEF3082779.1"/>
    </source>
</evidence>
<dbReference type="EMBL" id="JAZHBM010000002">
    <property type="protein sequence ID" value="MEF3082779.1"/>
    <property type="molecule type" value="Genomic_DNA"/>
</dbReference>
<evidence type="ECO:0000313" key="3">
    <source>
        <dbReference type="Proteomes" id="UP001358324"/>
    </source>
</evidence>
<dbReference type="InterPro" id="IPR014547">
    <property type="entry name" value="UCP028477"/>
</dbReference>
<dbReference type="PROSITE" id="PS51257">
    <property type="entry name" value="PROKAR_LIPOPROTEIN"/>
    <property type="match status" value="1"/>
</dbReference>
<sequence length="277" mass="29520">MTERPRTAAYAVALLLGMLVSTTTHAGGGCNPEPLAPARVADAASTALRTAAALDAHDAPVALIARVGQDLSEHGLVYSHAGFAVRDHASGRWSVVHLLNECGTHASGLYVQGLVNFFADDLVTQDARIVWLQPAHAERLASHLVGLPQASLFQPRYNLIARPDSTQYQNSTSWILETLAATQPASGDIRTRHIAYALALATGFEPDVLRIAYTRRVAGGLFGGNVSFSDHPVATRLSGRYPVVTVRAILGWLDRSALAHEQAEWRGGVLQAQPGPG</sequence>
<keyword evidence="1" id="KW-0732">Signal</keyword>
<dbReference type="Proteomes" id="UP001358324">
    <property type="component" value="Unassembled WGS sequence"/>
</dbReference>
<gene>
    <name evidence="2" type="ORF">V3391_11245</name>
</gene>
<reference evidence="2 3" key="1">
    <citation type="submission" date="2024-01" db="EMBL/GenBank/DDBJ databases">
        <title>Novel species of the genus Luteimonas isolated from rivers.</title>
        <authorList>
            <person name="Lu H."/>
        </authorList>
    </citation>
    <scope>NUCLEOTIDE SEQUENCE [LARGE SCALE GENOMIC DNA]</scope>
    <source>
        <strain evidence="2 3">SMYT11W</strain>
    </source>
</reference>
<dbReference type="RefSeq" id="WP_332078496.1">
    <property type="nucleotide sequence ID" value="NZ_JAZHBM010000002.1"/>
</dbReference>
<feature type="signal peptide" evidence="1">
    <location>
        <begin position="1"/>
        <end position="26"/>
    </location>
</feature>
<evidence type="ECO:0000256" key="1">
    <source>
        <dbReference type="SAM" id="SignalP"/>
    </source>
</evidence>
<dbReference type="Pfam" id="PF09916">
    <property type="entry name" value="DUF2145"/>
    <property type="match status" value="1"/>
</dbReference>
<proteinExistence type="predicted"/>
<accession>A0ABU7WHZ6</accession>
<feature type="chain" id="PRO_5045058333" evidence="1">
    <location>
        <begin position="27"/>
        <end position="277"/>
    </location>
</feature>
<protein>
    <submittedName>
        <fullName evidence="2">DUF2145 domain-containing protein</fullName>
    </submittedName>
</protein>
<name>A0ABU7WHZ6_9GAMM</name>
<keyword evidence="3" id="KW-1185">Reference proteome</keyword>
<comment type="caution">
    <text evidence="2">The sequence shown here is derived from an EMBL/GenBank/DDBJ whole genome shotgun (WGS) entry which is preliminary data.</text>
</comment>